<dbReference type="HOGENOM" id="CLU_136790_2_1_0"/>
<proteinExistence type="predicted"/>
<gene>
    <name evidence="2" type="ORF">U14_03410</name>
</gene>
<name>A0A081BP43_9BACT</name>
<dbReference type="Pfam" id="PF19571">
    <property type="entry name" value="ACT_8"/>
    <property type="match status" value="1"/>
</dbReference>
<feature type="domain" description="ACT" evidence="1">
    <location>
        <begin position="71"/>
        <end position="141"/>
    </location>
</feature>
<dbReference type="SUPFAM" id="SSF55021">
    <property type="entry name" value="ACT-like"/>
    <property type="match status" value="2"/>
</dbReference>
<dbReference type="PANTHER" id="PTHR40099">
    <property type="entry name" value="ACETOLACTATE SYNTHASE, SMALL SUBUNIT"/>
    <property type="match status" value="1"/>
</dbReference>
<reference evidence="2" key="1">
    <citation type="journal article" date="2015" name="PeerJ">
        <title>First genomic representation of candidate bacterial phylum KSB3 points to enhanced environmental sensing as a trigger of wastewater bulking.</title>
        <authorList>
            <person name="Sekiguchi Y."/>
            <person name="Ohashi A."/>
            <person name="Parks D.H."/>
            <person name="Yamauchi T."/>
            <person name="Tyson G.W."/>
            <person name="Hugenholtz P."/>
        </authorList>
    </citation>
    <scope>NUCLEOTIDE SEQUENCE [LARGE SCALE GENOMIC DNA]</scope>
</reference>
<dbReference type="EMBL" id="DF820458">
    <property type="protein sequence ID" value="GAK52159.1"/>
    <property type="molecule type" value="Genomic_DNA"/>
</dbReference>
<dbReference type="InterPro" id="IPR002912">
    <property type="entry name" value="ACT_dom"/>
</dbReference>
<evidence type="ECO:0000313" key="3">
    <source>
        <dbReference type="Proteomes" id="UP000030700"/>
    </source>
</evidence>
<accession>A0A081BP43</accession>
<organism evidence="2">
    <name type="scientific">Candidatus Moduliflexus flocculans</name>
    <dbReference type="NCBI Taxonomy" id="1499966"/>
    <lineage>
        <taxon>Bacteria</taxon>
        <taxon>Candidatus Moduliflexota</taxon>
        <taxon>Candidatus Moduliflexia</taxon>
        <taxon>Candidatus Moduliflexales</taxon>
        <taxon>Candidatus Moduliflexaceae</taxon>
    </lineage>
</organism>
<evidence type="ECO:0000259" key="1">
    <source>
        <dbReference type="PROSITE" id="PS51671"/>
    </source>
</evidence>
<keyword evidence="3" id="KW-1185">Reference proteome</keyword>
<protein>
    <submittedName>
        <fullName evidence="2">ACT domain containing protein</fullName>
    </submittedName>
</protein>
<sequence>MIAHHLSIFAENKPGRLEHITEILAQANINIRAIKISDLGEFGVVKALVDDPDTAYNQLKEWHVSVSKKPIIAVVVEDQPGGLHRVLKLLSQHNINVEDSYGFVLNQRGILVIEVADVPEVAHMLEHSGLHLLSKEELYAL</sequence>
<dbReference type="PROSITE" id="PS51671">
    <property type="entry name" value="ACT"/>
    <property type="match status" value="1"/>
</dbReference>
<dbReference type="InterPro" id="IPR045739">
    <property type="entry name" value="ACT_dom_pair"/>
</dbReference>
<dbReference type="Gene3D" id="3.30.2130.10">
    <property type="entry name" value="VC0802-like"/>
    <property type="match status" value="1"/>
</dbReference>
<evidence type="ECO:0000313" key="2">
    <source>
        <dbReference type="EMBL" id="GAK52159.1"/>
    </source>
</evidence>
<dbReference type="STRING" id="1499966.U14_03410"/>
<dbReference type="Proteomes" id="UP000030700">
    <property type="component" value="Unassembled WGS sequence"/>
</dbReference>
<dbReference type="PANTHER" id="PTHR40099:SF1">
    <property type="entry name" value="ACETOLACTATE SYNTHASE, SMALL SUBUNIT"/>
    <property type="match status" value="1"/>
</dbReference>
<dbReference type="InterPro" id="IPR045865">
    <property type="entry name" value="ACT-like_dom_sf"/>
</dbReference>
<dbReference type="AlphaFoldDB" id="A0A081BP43"/>